<dbReference type="STRING" id="1218591.LEP1GSC199_3275"/>
<reference evidence="2 3" key="1">
    <citation type="submission" date="2013-03" db="EMBL/GenBank/DDBJ databases">
        <authorList>
            <person name="Harkins D.M."/>
            <person name="Durkin A.S."/>
            <person name="Brinkac L.M."/>
            <person name="Haft D.H."/>
            <person name="Selengut J.D."/>
            <person name="Sanka R."/>
            <person name="DePew J."/>
            <person name="Purushe J."/>
            <person name="Galloway R.L."/>
            <person name="Vinetz J.M."/>
            <person name="Sutton G.G."/>
            <person name="Nierman W.C."/>
            <person name="Fouts D.E."/>
        </authorList>
    </citation>
    <scope>NUCLEOTIDE SEQUENCE [LARGE SCALE GENOMIC DNA]</scope>
    <source>
        <strain evidence="2 3">Waz Holland</strain>
    </source>
</reference>
<sequence>MKNIIIISLFIISLASSLYSQPANSGFAHPLQIEPVAVYTKLKGNVGYWHKDFNGVKEINKNINIEGEYKFTDSFSVISSIGRNDYSQTDTAKEVTWDRWNAGIKYVFQFR</sequence>
<feature type="signal peptide" evidence="1">
    <location>
        <begin position="1"/>
        <end position="20"/>
    </location>
</feature>
<gene>
    <name evidence="2" type="ORF">LEP1GSC199_3275</name>
</gene>
<dbReference type="RefSeq" id="WP_002980304.1">
    <property type="nucleotide sequence ID" value="NZ_AOGY02000038.1"/>
</dbReference>
<evidence type="ECO:0008006" key="4">
    <source>
        <dbReference type="Google" id="ProtNLM"/>
    </source>
</evidence>
<dbReference type="AlphaFoldDB" id="N1WEE9"/>
<protein>
    <recommendedName>
        <fullName evidence="4">Outer membrane protein beta-barrel domain protein</fullName>
    </recommendedName>
</protein>
<keyword evidence="1" id="KW-0732">Signal</keyword>
<name>N1WEE9_9LEPT</name>
<dbReference type="Proteomes" id="UP000012227">
    <property type="component" value="Unassembled WGS sequence"/>
</dbReference>
<proteinExistence type="predicted"/>
<comment type="caution">
    <text evidence="2">The sequence shown here is derived from an EMBL/GenBank/DDBJ whole genome shotgun (WGS) entry which is preliminary data.</text>
</comment>
<evidence type="ECO:0000313" key="2">
    <source>
        <dbReference type="EMBL" id="EMY70271.1"/>
    </source>
</evidence>
<feature type="chain" id="PRO_5004113743" description="Outer membrane protein beta-barrel domain protein" evidence="1">
    <location>
        <begin position="21"/>
        <end position="111"/>
    </location>
</feature>
<evidence type="ECO:0000313" key="3">
    <source>
        <dbReference type="Proteomes" id="UP000012227"/>
    </source>
</evidence>
<evidence type="ECO:0000256" key="1">
    <source>
        <dbReference type="SAM" id="SignalP"/>
    </source>
</evidence>
<organism evidence="2 3">
    <name type="scientific">Leptospira vanthielii serovar Holland str. Waz Holland = ATCC 700522</name>
    <dbReference type="NCBI Taxonomy" id="1218591"/>
    <lineage>
        <taxon>Bacteria</taxon>
        <taxon>Pseudomonadati</taxon>
        <taxon>Spirochaetota</taxon>
        <taxon>Spirochaetia</taxon>
        <taxon>Leptospirales</taxon>
        <taxon>Leptospiraceae</taxon>
        <taxon>Leptospira</taxon>
    </lineage>
</organism>
<dbReference type="EMBL" id="AOGY02000038">
    <property type="protein sequence ID" value="EMY70271.1"/>
    <property type="molecule type" value="Genomic_DNA"/>
</dbReference>
<accession>N1WEE9</accession>